<dbReference type="STRING" id="1544413.Clow_00806"/>
<evidence type="ECO:0000313" key="1">
    <source>
        <dbReference type="EMBL" id="KQB86598.1"/>
    </source>
</evidence>
<dbReference type="EMBL" id="LKEV01000002">
    <property type="protein sequence ID" value="KQB86598.1"/>
    <property type="molecule type" value="Genomic_DNA"/>
</dbReference>
<keyword evidence="2" id="KW-1185">Reference proteome</keyword>
<organism evidence="1 2">
    <name type="scientific">Corynebacterium lowii</name>
    <dbReference type="NCBI Taxonomy" id="1544413"/>
    <lineage>
        <taxon>Bacteria</taxon>
        <taxon>Bacillati</taxon>
        <taxon>Actinomycetota</taxon>
        <taxon>Actinomycetes</taxon>
        <taxon>Mycobacteriales</taxon>
        <taxon>Corynebacteriaceae</taxon>
        <taxon>Corynebacterium</taxon>
    </lineage>
</organism>
<comment type="caution">
    <text evidence="1">The sequence shown here is derived from an EMBL/GenBank/DDBJ whole genome shotgun (WGS) entry which is preliminary data.</text>
</comment>
<name>A0A0Q1E230_9CORY</name>
<dbReference type="Proteomes" id="UP000050488">
    <property type="component" value="Unassembled WGS sequence"/>
</dbReference>
<reference evidence="1 2" key="1">
    <citation type="submission" date="2015-10" db="EMBL/GenBank/DDBJ databases">
        <title>Corynebacteirum lowii and Corynebacterium oculi species nova, derived from human clinical disease and and emended description of Corynebacterium mastiditis.</title>
        <authorList>
            <person name="Bernard K."/>
            <person name="Pacheco A.L."/>
            <person name="Mcdougall C."/>
            <person name="Burtx T."/>
            <person name="Weibe D."/>
            <person name="Tyler S."/>
            <person name="Olson A.B."/>
            <person name="Cnockaert M."/>
            <person name="Eguchi H."/>
            <person name="Kuwahara T."/>
            <person name="Nakayama-Imaohji H."/>
            <person name="Boudewijins M."/>
            <person name="Van Hoecke F."/>
            <person name="Bernier A.-M."/>
            <person name="Vandamme P."/>
        </authorList>
    </citation>
    <scope>NUCLEOTIDE SEQUENCE [LARGE SCALE GENOMIC DNA]</scope>
    <source>
        <strain evidence="1 2">NML 130206</strain>
    </source>
</reference>
<dbReference type="RefSeq" id="WP_055176629.1">
    <property type="nucleotide sequence ID" value="NZ_JAUSQY010000001.1"/>
</dbReference>
<evidence type="ECO:0000313" key="2">
    <source>
        <dbReference type="Proteomes" id="UP000050488"/>
    </source>
</evidence>
<protein>
    <submittedName>
        <fullName evidence="1">Uncharacterized protein</fullName>
    </submittedName>
</protein>
<sequence length="73" mass="8424">MSDLQFEYVTEEGLRERRRLLEAQLDVSAYLGIEGPGLSYRNLHYLADMGVLTEADRDIYDELVGIEFLLGER</sequence>
<proteinExistence type="predicted"/>
<accession>A0A0Q1E230</accession>
<dbReference type="AlphaFoldDB" id="A0A0Q1E230"/>
<gene>
    <name evidence="1" type="ORF">Clow_00806</name>
</gene>
<dbReference type="PATRIC" id="fig|1544413.3.peg.808"/>